<dbReference type="EMBL" id="MDGM01000012">
    <property type="protein sequence ID" value="PIB24954.1"/>
    <property type="molecule type" value="Genomic_DNA"/>
</dbReference>
<dbReference type="PROSITE" id="PS50096">
    <property type="entry name" value="IQ"/>
    <property type="match status" value="1"/>
</dbReference>
<evidence type="ECO:0000259" key="1">
    <source>
        <dbReference type="Pfam" id="PF24891"/>
    </source>
</evidence>
<dbReference type="Proteomes" id="UP000231516">
    <property type="component" value="Unassembled WGS sequence"/>
</dbReference>
<reference evidence="2 3" key="1">
    <citation type="submission" date="2016-08" db="EMBL/GenBank/DDBJ databases">
        <title>Draft genome of Amylibacter sp. strain 4G11.</title>
        <authorList>
            <person name="Wong S.-K."/>
            <person name="Hamasaki K."/>
            <person name="Yoshizawa S."/>
        </authorList>
    </citation>
    <scope>NUCLEOTIDE SEQUENCE [LARGE SCALE GENOMIC DNA]</scope>
    <source>
        <strain evidence="2 3">4G11</strain>
    </source>
</reference>
<name>A0A2G5K8D6_9RHOB</name>
<sequence>MRRIIHSDIVAAARVLLCVPTEQRDQMITTLFEIAHLGDKLRRRLGRKNLLFGDGTLRGAACLFEMKPQRNMSDIEFGQCFLMVLAKMQDKMRAHQARKLHKNL</sequence>
<feature type="domain" description="DUF7742" evidence="1">
    <location>
        <begin position="2"/>
        <end position="87"/>
    </location>
</feature>
<dbReference type="AlphaFoldDB" id="A0A2G5K8D6"/>
<organism evidence="2 3">
    <name type="scientific">Paramylibacter kogurei</name>
    <dbReference type="NCBI Taxonomy" id="1889778"/>
    <lineage>
        <taxon>Bacteria</taxon>
        <taxon>Pseudomonadati</taxon>
        <taxon>Pseudomonadota</taxon>
        <taxon>Alphaproteobacteria</taxon>
        <taxon>Rhodobacterales</taxon>
        <taxon>Paracoccaceae</taxon>
        <taxon>Paramylibacter</taxon>
    </lineage>
</organism>
<evidence type="ECO:0000313" key="3">
    <source>
        <dbReference type="Proteomes" id="UP000231516"/>
    </source>
</evidence>
<dbReference type="InterPro" id="IPR056644">
    <property type="entry name" value="DUF7742"/>
</dbReference>
<dbReference type="RefSeq" id="WP_099593766.1">
    <property type="nucleotide sequence ID" value="NZ_MDGM01000012.1"/>
</dbReference>
<protein>
    <recommendedName>
        <fullName evidence="1">DUF7742 domain-containing protein</fullName>
    </recommendedName>
</protein>
<evidence type="ECO:0000313" key="2">
    <source>
        <dbReference type="EMBL" id="PIB24954.1"/>
    </source>
</evidence>
<keyword evidence="3" id="KW-1185">Reference proteome</keyword>
<accession>A0A2G5K8D6</accession>
<comment type="caution">
    <text evidence="2">The sequence shown here is derived from an EMBL/GenBank/DDBJ whole genome shotgun (WGS) entry which is preliminary data.</text>
</comment>
<proteinExistence type="predicted"/>
<dbReference type="OrthoDB" id="7863415at2"/>
<gene>
    <name evidence="2" type="ORF">BFP76_07315</name>
</gene>
<dbReference type="Pfam" id="PF24891">
    <property type="entry name" value="DUF7742"/>
    <property type="match status" value="1"/>
</dbReference>